<reference evidence="16 17" key="1">
    <citation type="journal article" date="2018" name="Genome Biol. Evol.">
        <title>Multiple Roots of Fruiting Body Formation in Amoebozoa.</title>
        <authorList>
            <person name="Hillmann F."/>
            <person name="Forbes G."/>
            <person name="Novohradska S."/>
            <person name="Ferling I."/>
            <person name="Riege K."/>
            <person name="Groth M."/>
            <person name="Westermann M."/>
            <person name="Marz M."/>
            <person name="Spaller T."/>
            <person name="Winckler T."/>
            <person name="Schaap P."/>
            <person name="Glockner G."/>
        </authorList>
    </citation>
    <scope>NUCLEOTIDE SEQUENCE [LARGE SCALE GENOMIC DNA]</scope>
    <source>
        <strain evidence="16 17">Jena</strain>
    </source>
</reference>
<dbReference type="GO" id="GO:0051391">
    <property type="term" value="P:tRNA acetylation"/>
    <property type="evidence" value="ECO:0007669"/>
    <property type="project" value="UniProtKB-UniRule"/>
</dbReference>
<dbReference type="Pfam" id="PF13718">
    <property type="entry name" value="GNAT_acetyltr_2"/>
    <property type="match status" value="1"/>
</dbReference>
<dbReference type="AlphaFoldDB" id="A0A2P6MU19"/>
<evidence type="ECO:0000256" key="1">
    <source>
        <dbReference type="ARBA" id="ARBA00004604"/>
    </source>
</evidence>
<feature type="region of interest" description="Disordered" evidence="11">
    <location>
        <begin position="894"/>
        <end position="963"/>
    </location>
</feature>
<dbReference type="STRING" id="1890364.A0A2P6MU19"/>
<dbReference type="EC" id="2.3.1.-" evidence="10"/>
<keyword evidence="6 10" id="KW-0067">ATP-binding</keyword>
<dbReference type="Gene3D" id="3.40.50.300">
    <property type="entry name" value="P-loop containing nucleotide triphosphate hydrolases"/>
    <property type="match status" value="1"/>
</dbReference>
<keyword evidence="2 10" id="KW-0698">rRNA processing</keyword>
<dbReference type="InterPro" id="IPR033688">
    <property type="entry name" value="NAT10"/>
</dbReference>
<dbReference type="FunFam" id="3.40.50.300:FF:002218">
    <property type="entry name" value="tRNA(Met) cytidine acetyltransferase TmcA"/>
    <property type="match status" value="1"/>
</dbReference>
<dbReference type="Gene3D" id="3.40.50.11040">
    <property type="match status" value="1"/>
</dbReference>
<dbReference type="PANTHER" id="PTHR10925:SF5">
    <property type="entry name" value="RNA CYTIDINE ACETYLTRANSFERASE"/>
    <property type="match status" value="1"/>
</dbReference>
<dbReference type="GO" id="GO:0030686">
    <property type="term" value="C:90S preribosome"/>
    <property type="evidence" value="ECO:0007669"/>
    <property type="project" value="TreeGrafter"/>
</dbReference>
<evidence type="ECO:0000256" key="5">
    <source>
        <dbReference type="ARBA" id="ARBA00022741"/>
    </source>
</evidence>
<comment type="caution">
    <text evidence="10">Lacks conserved residue(s) required for the propagation of feature annotation.</text>
</comment>
<evidence type="ECO:0000256" key="10">
    <source>
        <dbReference type="HAMAP-Rule" id="MF_03211"/>
    </source>
</evidence>
<feature type="region of interest" description="Disordered" evidence="11">
    <location>
        <begin position="640"/>
        <end position="668"/>
    </location>
</feature>
<dbReference type="Pfam" id="PF08351">
    <property type="entry name" value="TmcA_N"/>
    <property type="match status" value="1"/>
</dbReference>
<dbReference type="InterPro" id="IPR027992">
    <property type="entry name" value="tRNA_bind_dom"/>
</dbReference>
<evidence type="ECO:0000259" key="15">
    <source>
        <dbReference type="Pfam" id="PF13725"/>
    </source>
</evidence>
<evidence type="ECO:0000256" key="9">
    <source>
        <dbReference type="ARBA" id="ARBA00068357"/>
    </source>
</evidence>
<feature type="domain" description="N-acetyltransferase" evidence="14">
    <location>
        <begin position="508"/>
        <end position="734"/>
    </location>
</feature>
<accession>A0A2P6MU19</accession>
<dbReference type="Pfam" id="PF13725">
    <property type="entry name" value="tRNA_bind_2"/>
    <property type="match status" value="1"/>
</dbReference>
<comment type="function">
    <text evidence="10">RNA cytidine acetyltransferase with specificity toward both 18S rRNA and tRNAs. Catalyzes the formation of N(4)-acetylcytidine (ac4C) in 18S rRNA. Required for early nucleolar cleavages of precursor rRNA at sites A0, A1 and A2 during 18S rRNA synthesis. Catalyzes the formation of ac4C in serine and leucine tRNAs. Requires a tRNA-binding adapter protein for full tRNA acetyltransferase activity but not for 18S rRNA acetylation.</text>
</comment>
<organism evidence="16 17">
    <name type="scientific">Planoprotostelium fungivorum</name>
    <dbReference type="NCBI Taxonomy" id="1890364"/>
    <lineage>
        <taxon>Eukaryota</taxon>
        <taxon>Amoebozoa</taxon>
        <taxon>Evosea</taxon>
        <taxon>Variosea</taxon>
        <taxon>Cavosteliida</taxon>
        <taxon>Cavosteliaceae</taxon>
        <taxon>Planoprotostelium</taxon>
    </lineage>
</organism>
<evidence type="ECO:0000256" key="4">
    <source>
        <dbReference type="ARBA" id="ARBA00022694"/>
    </source>
</evidence>
<dbReference type="FunCoup" id="A0A2P6MU19">
    <property type="interactions" value="751"/>
</dbReference>
<dbReference type="GO" id="GO:0051392">
    <property type="term" value="F:tRNA cytidine N4-acetyltransferase activity"/>
    <property type="evidence" value="ECO:0007669"/>
    <property type="project" value="RHEA"/>
</dbReference>
<keyword evidence="7 10" id="KW-0539">Nucleus</keyword>
<feature type="compositionally biased region" description="Basic and acidic residues" evidence="11">
    <location>
        <begin position="922"/>
        <end position="943"/>
    </location>
</feature>
<feature type="binding site" evidence="10">
    <location>
        <position position="450"/>
    </location>
    <ligand>
        <name>ATP</name>
        <dbReference type="ChEBI" id="CHEBI:30616"/>
    </ligand>
</feature>
<keyword evidence="3 10" id="KW-0808">Transferase</keyword>
<feature type="domain" description="TcmA/NAT10 helicase" evidence="12">
    <location>
        <begin position="278"/>
        <end position="468"/>
    </location>
</feature>
<gene>
    <name evidence="16" type="ORF">PROFUN_15931</name>
</gene>
<dbReference type="GO" id="GO:1904812">
    <property type="term" value="P:rRNA acetylation involved in maturation of SSU-rRNA"/>
    <property type="evidence" value="ECO:0007669"/>
    <property type="project" value="InterPro"/>
</dbReference>
<name>A0A2P6MU19_9EUKA</name>
<dbReference type="InterPro" id="IPR000182">
    <property type="entry name" value="GNAT_dom"/>
</dbReference>
<dbReference type="HAMAP" id="MF_03211">
    <property type="entry name" value="RNA_acetyltr_Nat10"/>
    <property type="match status" value="1"/>
</dbReference>
<evidence type="ECO:0000259" key="12">
    <source>
        <dbReference type="Pfam" id="PF05127"/>
    </source>
</evidence>
<evidence type="ECO:0000259" key="14">
    <source>
        <dbReference type="Pfam" id="PF13718"/>
    </source>
</evidence>
<dbReference type="InParanoid" id="A0A2P6MU19"/>
<dbReference type="EMBL" id="MDYQ01000414">
    <property type="protein sequence ID" value="PRP75174.1"/>
    <property type="molecule type" value="Genomic_DNA"/>
</dbReference>
<sequence>MVKKKIDQRIRTLIENGNLTRERSFFFIVGDRGKYQVVNLYNIMVRSTVREKPNVLWCYKKELGFSTHAQKRMKEVQERNKKGLGDPDTEDPFDLFVGTASIRFAYYKDSHKILGNTFGLLVLQDFEALTPNLLARTIETVEGGGMIVLLLKSVDSLKQLYTMSMDVHARFRTEGNGDVTGRFNERFLLSLASFKNILVTDEELNVLPLSSHMMSGITPITDKKQKEDKELKEIKASLKDVEPAGSIVGTTRSVEQAKAVMTFIEAISEKSLRSTVTLTAGRGRGKSAALGLAIASAVTFGYSNIFVTSPSPENLKTLFEFIFKGLEAVGMKEHTDYEIVQSTNPDFNKAIVRVNFFREHRQTIQYIQPQDAHKLGQAELVVIDEAAAIPLPLVKSLLGPYLVFMSSTINGYEGTGRSLSLKLIKQLKEQSEKSKTGRMLREVELTEPIRYAQGDPIEKWLNDLLCLDASQVQKIPTGFPHPDECELYYVNRDTLFSYHKASESFLQRLVALFVSSHYKNSPDDLLLMSDAPAHHLFVLVGPVDPKQKGLPEILCAVQVALEGRISKKHAIDSFSRGKAAAGDLIPWTISQQYQDADFPTLSGARVVRIATHPDYQKMKYGTRALNLLHSYYKGEIVSVDESKEEEDTREEKKKEKTKEGNLQSESIKPRANLPPLLTELKDRKAEPLNYVGVSYGLTPELYNFWARGGYLPVYIRQTKNDLTGENTCIMIKSLRSDDDEMKVEGDWLNSFHVDFKRRFVSLSASVFRGFSPSTALSIVDPKGPKSQEPLGREQLSLFFSPYDLKRLESYASNLSDYHVIMDMLPLISRLVFLGGIAVDMSPVQSAIVLCMGSQNKSVDEVGAELNLPVTQVLALFNKVMRKVSTNLRKIQEQAVEGSMSEKKKKATEKLPSQPSDDVEVTEEGKKEIEKEVERLVGKGDNGGKKRGNQESSKPANKKQKGKK</sequence>
<dbReference type="GO" id="GO:0000049">
    <property type="term" value="F:tRNA binding"/>
    <property type="evidence" value="ECO:0007669"/>
    <property type="project" value="TreeGrafter"/>
</dbReference>
<evidence type="ECO:0000256" key="6">
    <source>
        <dbReference type="ARBA" id="ARBA00022840"/>
    </source>
</evidence>
<dbReference type="Proteomes" id="UP000241769">
    <property type="component" value="Unassembled WGS sequence"/>
</dbReference>
<dbReference type="OrthoDB" id="10067491at2759"/>
<feature type="compositionally biased region" description="Basic and acidic residues" evidence="11">
    <location>
        <begin position="649"/>
        <end position="659"/>
    </location>
</feature>
<proteinExistence type="inferred from homology"/>
<feature type="binding site" evidence="10">
    <location>
        <begin position="609"/>
        <end position="611"/>
    </location>
    <ligand>
        <name>acetyl-CoA</name>
        <dbReference type="ChEBI" id="CHEBI:57288"/>
    </ligand>
</feature>
<feature type="binding site" evidence="10">
    <location>
        <position position="707"/>
    </location>
    <ligand>
        <name>acetyl-CoA</name>
        <dbReference type="ChEBI" id="CHEBI:57288"/>
    </ligand>
</feature>
<comment type="catalytic activity">
    <reaction evidence="10">
        <text>a cytidine in 18S rRNA + acetyl-CoA + ATP + H2O = an N(4)-acetylcytidine in 18S rRNA + ADP + phosphate + CoA + H(+)</text>
        <dbReference type="Rhea" id="RHEA:51424"/>
        <dbReference type="Rhea" id="RHEA-COMP:13575"/>
        <dbReference type="Rhea" id="RHEA-COMP:13576"/>
        <dbReference type="ChEBI" id="CHEBI:15377"/>
        <dbReference type="ChEBI" id="CHEBI:15378"/>
        <dbReference type="ChEBI" id="CHEBI:30616"/>
        <dbReference type="ChEBI" id="CHEBI:43474"/>
        <dbReference type="ChEBI" id="CHEBI:57287"/>
        <dbReference type="ChEBI" id="CHEBI:57288"/>
        <dbReference type="ChEBI" id="CHEBI:74900"/>
        <dbReference type="ChEBI" id="CHEBI:82748"/>
        <dbReference type="ChEBI" id="CHEBI:456216"/>
    </reaction>
</comment>
<comment type="similarity">
    <text evidence="10">Belongs to the RNA cytidine acetyltransferase family. NAT10 subfamily.</text>
</comment>
<dbReference type="Gene3D" id="3.40.630.30">
    <property type="match status" value="1"/>
</dbReference>
<evidence type="ECO:0000256" key="7">
    <source>
        <dbReference type="ARBA" id="ARBA00023242"/>
    </source>
</evidence>
<dbReference type="InterPro" id="IPR007807">
    <property type="entry name" value="TcmA/NAT10_helicase"/>
</dbReference>
<comment type="subcellular location">
    <subcellularLocation>
        <location evidence="1 10">Nucleus</location>
        <location evidence="1 10">Nucleolus</location>
    </subcellularLocation>
</comment>
<dbReference type="GO" id="GO:0005730">
    <property type="term" value="C:nucleolus"/>
    <property type="evidence" value="ECO:0007669"/>
    <property type="project" value="UniProtKB-SubCell"/>
</dbReference>
<dbReference type="Pfam" id="PF05127">
    <property type="entry name" value="NAT10_TcmA_helicase"/>
    <property type="match status" value="1"/>
</dbReference>
<dbReference type="InterPro" id="IPR032672">
    <property type="entry name" value="TmcA/NAT10/Kre33"/>
</dbReference>
<protein>
    <recommendedName>
        <fullName evidence="9 10">RNA cytidine acetyltransferase</fullName>
        <ecNumber evidence="10">2.3.1.-</ecNumber>
    </recommendedName>
    <alternativeName>
        <fullName evidence="10">18S rRNA cytosine acetyltransferase</fullName>
    </alternativeName>
</protein>
<keyword evidence="4 10" id="KW-0819">tRNA processing</keyword>
<dbReference type="InterPro" id="IPR013562">
    <property type="entry name" value="TmcA/NAT10_N"/>
</dbReference>
<feature type="domain" description="Possible tRNA binding" evidence="15">
    <location>
        <begin position="747"/>
        <end position="934"/>
    </location>
</feature>
<dbReference type="PANTHER" id="PTHR10925">
    <property type="entry name" value="N-ACETYLTRANSFERASE 10"/>
    <property type="match status" value="1"/>
</dbReference>
<evidence type="ECO:0000259" key="13">
    <source>
        <dbReference type="Pfam" id="PF08351"/>
    </source>
</evidence>
<evidence type="ECO:0000256" key="11">
    <source>
        <dbReference type="SAM" id="MobiDB-lite"/>
    </source>
</evidence>
<dbReference type="InterPro" id="IPR027417">
    <property type="entry name" value="P-loop_NTPase"/>
</dbReference>
<dbReference type="GO" id="GO:0005524">
    <property type="term" value="F:ATP binding"/>
    <property type="evidence" value="ECO:0007669"/>
    <property type="project" value="UniProtKB-UniRule"/>
</dbReference>
<comment type="catalytic activity">
    <reaction evidence="10">
        <text>a cytidine in tRNA + acetyl-CoA + ATP + H2O = an N(4)-acetylcytidine in tRNA + ADP + phosphate + CoA + H(+)</text>
        <dbReference type="Rhea" id="RHEA:53876"/>
        <dbReference type="Rhea" id="RHEA-COMP:13670"/>
        <dbReference type="Rhea" id="RHEA-COMP:13671"/>
        <dbReference type="ChEBI" id="CHEBI:15377"/>
        <dbReference type="ChEBI" id="CHEBI:15378"/>
        <dbReference type="ChEBI" id="CHEBI:30616"/>
        <dbReference type="ChEBI" id="CHEBI:43474"/>
        <dbReference type="ChEBI" id="CHEBI:57287"/>
        <dbReference type="ChEBI" id="CHEBI:57288"/>
        <dbReference type="ChEBI" id="CHEBI:74900"/>
        <dbReference type="ChEBI" id="CHEBI:82748"/>
        <dbReference type="ChEBI" id="CHEBI:456216"/>
    </reaction>
</comment>
<keyword evidence="8 10" id="KW-0012">Acyltransferase</keyword>
<keyword evidence="17" id="KW-1185">Reference proteome</keyword>
<feature type="binding site" evidence="10">
    <location>
        <begin position="283"/>
        <end position="292"/>
    </location>
    <ligand>
        <name>ATP</name>
        <dbReference type="ChEBI" id="CHEBI:30616"/>
    </ligand>
</feature>
<evidence type="ECO:0000313" key="17">
    <source>
        <dbReference type="Proteomes" id="UP000241769"/>
    </source>
</evidence>
<dbReference type="GO" id="GO:1990883">
    <property type="term" value="F:18S rRNA cytidine N-acetyltransferase activity"/>
    <property type="evidence" value="ECO:0007669"/>
    <property type="project" value="TreeGrafter"/>
</dbReference>
<keyword evidence="5 10" id="KW-0547">Nucleotide-binding</keyword>
<evidence type="ECO:0000256" key="2">
    <source>
        <dbReference type="ARBA" id="ARBA00022552"/>
    </source>
</evidence>
<comment type="caution">
    <text evidence="16">The sequence shown here is derived from an EMBL/GenBank/DDBJ whole genome shotgun (WGS) entry which is preliminary data.</text>
</comment>
<evidence type="ECO:0000313" key="16">
    <source>
        <dbReference type="EMBL" id="PRP75174.1"/>
    </source>
</evidence>
<evidence type="ECO:0000256" key="3">
    <source>
        <dbReference type="ARBA" id="ARBA00022679"/>
    </source>
</evidence>
<evidence type="ECO:0000256" key="8">
    <source>
        <dbReference type="ARBA" id="ARBA00023315"/>
    </source>
</evidence>
<feature type="domain" description="TmcA/NAT10 N-terminal" evidence="13">
    <location>
        <begin position="8"/>
        <end position="201"/>
    </location>
</feature>